<keyword evidence="1" id="KW-0472">Membrane</keyword>
<dbReference type="EMBL" id="BBSC01000001">
    <property type="protein sequence ID" value="GAM73683.1"/>
    <property type="molecule type" value="Genomic_DNA"/>
</dbReference>
<reference evidence="3 4" key="2">
    <citation type="submission" date="2015-01" db="EMBL/GenBank/DDBJ databases">
        <authorList>
            <consortium name="NBRP consortium"/>
            <person name="Sawabe T."/>
            <person name="Meirelles P."/>
            <person name="Feng G."/>
            <person name="Sayaka M."/>
            <person name="Hattori M."/>
            <person name="Ohkuma M."/>
        </authorList>
    </citation>
    <scope>NUCLEOTIDE SEQUENCE [LARGE SCALE GENOMIC DNA]</scope>
    <source>
        <strain evidence="4">JCM 19241</strain>
    </source>
</reference>
<keyword evidence="1" id="KW-1133">Transmembrane helix</keyword>
<accession>A0A0B8QET6</accession>
<feature type="transmembrane region" description="Helical" evidence="1">
    <location>
        <begin position="12"/>
        <end position="30"/>
    </location>
</feature>
<dbReference type="Pfam" id="PF07811">
    <property type="entry name" value="TadE"/>
    <property type="match status" value="1"/>
</dbReference>
<dbReference type="STRING" id="1481914.JCM19241_3138"/>
<organism evidence="3 4">
    <name type="scientific">Vibrio ishigakensis</name>
    <dbReference type="NCBI Taxonomy" id="1481914"/>
    <lineage>
        <taxon>Bacteria</taxon>
        <taxon>Pseudomonadati</taxon>
        <taxon>Pseudomonadota</taxon>
        <taxon>Gammaproteobacteria</taxon>
        <taxon>Vibrionales</taxon>
        <taxon>Vibrionaceae</taxon>
        <taxon>Vibrio</taxon>
    </lineage>
</organism>
<keyword evidence="1" id="KW-0812">Transmembrane</keyword>
<evidence type="ECO:0000259" key="2">
    <source>
        <dbReference type="Pfam" id="PF07811"/>
    </source>
</evidence>
<protein>
    <recommendedName>
        <fullName evidence="2">TadE-like domain-containing protein</fullName>
    </recommendedName>
</protein>
<name>A0A0B8QET6_9VIBR</name>
<sequence>MDNFNKQHGFAAVETVVVTPILILLFVIIVDVGRVMYHSLSTAAAARAAAAYGAQSTSFISDAAGMASIAKQDGVSLGKTAENPDIFIVNSSQYCVCVNGSTKLNGCVQSDLDTCSSGHERYVSVTVGRTFETLMNYQLVPSTIALSETAVLRVE</sequence>
<dbReference type="AlphaFoldDB" id="A0A0B8QET6"/>
<evidence type="ECO:0000313" key="3">
    <source>
        <dbReference type="EMBL" id="GAM73683.1"/>
    </source>
</evidence>
<feature type="domain" description="TadE-like" evidence="2">
    <location>
        <begin position="9"/>
        <end position="50"/>
    </location>
</feature>
<evidence type="ECO:0000256" key="1">
    <source>
        <dbReference type="SAM" id="Phobius"/>
    </source>
</evidence>
<proteinExistence type="predicted"/>
<comment type="caution">
    <text evidence="3">The sequence shown here is derived from an EMBL/GenBank/DDBJ whole genome shotgun (WGS) entry which is preliminary data.</text>
</comment>
<dbReference type="InterPro" id="IPR012495">
    <property type="entry name" value="TadE-like_dom"/>
</dbReference>
<reference evidence="3 4" key="1">
    <citation type="submission" date="2015-01" db="EMBL/GenBank/DDBJ databases">
        <title>Vibrio sp. C94 JCM 19241 whole genome shotgun sequence.</title>
        <authorList>
            <person name="Sawabe T."/>
            <person name="Meirelles P."/>
            <person name="Feng G."/>
            <person name="Sayaka M."/>
            <person name="Hattori M."/>
            <person name="Ohkuma M."/>
        </authorList>
    </citation>
    <scope>NUCLEOTIDE SEQUENCE [LARGE SCALE GENOMIC DNA]</scope>
    <source>
        <strain evidence="4">JCM 19241</strain>
    </source>
</reference>
<evidence type="ECO:0000313" key="4">
    <source>
        <dbReference type="Proteomes" id="UP000031666"/>
    </source>
</evidence>
<gene>
    <name evidence="3" type="ORF">JCM19241_3138</name>
</gene>
<dbReference type="Proteomes" id="UP000031666">
    <property type="component" value="Unassembled WGS sequence"/>
</dbReference>